<sequence length="287" mass="32835">MDQFIFLMVVMEVAGTLNESRKHFLKDKKLMFLILACPLLVNCLSYLIFESSFLPLTDPSTPEYATHLIRYLAYLPHFVRSLYIFIAVSAIINLLSVLVMVHASALTHGDDSFKIRDFPILTLQYWKGSPVTNFYSALFSLANWFLFFIIIFPLVIFSTKLDCMAAKSPALGVLFAVLKSYSNYVWDLSMFIWFHALGNAAKSVKVMKPKLFLFNLFIGLLSFGLVKIFRLIDWSSSFPVTLTYSFVLVSSVFLVRLFQLVTYTVTYFQCKSLQDKDAELLNISLLS</sequence>
<keyword evidence="2" id="KW-1185">Reference proteome</keyword>
<evidence type="ECO:0000313" key="2">
    <source>
        <dbReference type="Proteomes" id="UP000694864"/>
    </source>
</evidence>
<organism evidence="2 3">
    <name type="scientific">Camelina sativa</name>
    <name type="common">False flax</name>
    <name type="synonym">Myagrum sativum</name>
    <dbReference type="NCBI Taxonomy" id="90675"/>
    <lineage>
        <taxon>Eukaryota</taxon>
        <taxon>Viridiplantae</taxon>
        <taxon>Streptophyta</taxon>
        <taxon>Embryophyta</taxon>
        <taxon>Tracheophyta</taxon>
        <taxon>Spermatophyta</taxon>
        <taxon>Magnoliopsida</taxon>
        <taxon>eudicotyledons</taxon>
        <taxon>Gunneridae</taxon>
        <taxon>Pentapetalae</taxon>
        <taxon>rosids</taxon>
        <taxon>malvids</taxon>
        <taxon>Brassicales</taxon>
        <taxon>Brassicaceae</taxon>
        <taxon>Camelineae</taxon>
        <taxon>Camelina</taxon>
    </lineage>
</organism>
<keyword evidence="1" id="KW-1133">Transmembrane helix</keyword>
<feature type="transmembrane region" description="Helical" evidence="1">
    <location>
        <begin position="244"/>
        <end position="268"/>
    </location>
</feature>
<protein>
    <submittedName>
        <fullName evidence="3">Uncharacterized protein LOC104747715</fullName>
    </submittedName>
</protein>
<feature type="transmembrane region" description="Helical" evidence="1">
    <location>
        <begin position="134"/>
        <end position="157"/>
    </location>
</feature>
<dbReference type="PANTHER" id="PTHR33133:SF1">
    <property type="entry name" value="EXPRESSED PROTEIN-RELATED"/>
    <property type="match status" value="1"/>
</dbReference>
<accession>A0ABM0W9N4</accession>
<dbReference type="Proteomes" id="UP000694864">
    <property type="component" value="Chromosome 15"/>
</dbReference>
<keyword evidence="1" id="KW-0812">Transmembrane</keyword>
<reference evidence="3" key="2">
    <citation type="submission" date="2025-08" db="UniProtKB">
        <authorList>
            <consortium name="RefSeq"/>
        </authorList>
    </citation>
    <scope>IDENTIFICATION</scope>
    <source>
        <tissue evidence="3">Leaf</tissue>
    </source>
</reference>
<feature type="transmembrane region" description="Helical" evidence="1">
    <location>
        <begin position="82"/>
        <end position="106"/>
    </location>
</feature>
<dbReference type="RefSeq" id="XP_010467699.1">
    <property type="nucleotide sequence ID" value="XM_010469397.1"/>
</dbReference>
<dbReference type="GeneID" id="104747715"/>
<gene>
    <name evidence="3" type="primary">LOC104747715</name>
</gene>
<evidence type="ECO:0000313" key="3">
    <source>
        <dbReference type="RefSeq" id="XP_010467699.1"/>
    </source>
</evidence>
<feature type="transmembrane region" description="Helical" evidence="1">
    <location>
        <begin position="30"/>
        <end position="49"/>
    </location>
</feature>
<evidence type="ECO:0000256" key="1">
    <source>
        <dbReference type="SAM" id="Phobius"/>
    </source>
</evidence>
<keyword evidence="1" id="KW-0472">Membrane</keyword>
<name>A0ABM0W9N4_CAMSA</name>
<proteinExistence type="predicted"/>
<dbReference type="PANTHER" id="PTHR33133">
    <property type="entry name" value="OS08G0107100 PROTEIN-RELATED"/>
    <property type="match status" value="1"/>
</dbReference>
<feature type="transmembrane region" description="Helical" evidence="1">
    <location>
        <begin position="213"/>
        <end position="232"/>
    </location>
</feature>
<reference evidence="2" key="1">
    <citation type="journal article" date="2014" name="Nat. Commun.">
        <title>The emerging biofuel crop Camelina sativa retains a highly undifferentiated hexaploid genome structure.</title>
        <authorList>
            <person name="Kagale S."/>
            <person name="Koh C."/>
            <person name="Nixon J."/>
            <person name="Bollina V."/>
            <person name="Clarke W.E."/>
            <person name="Tuteja R."/>
            <person name="Spillane C."/>
            <person name="Robinson S.J."/>
            <person name="Links M.G."/>
            <person name="Clarke C."/>
            <person name="Higgins E.E."/>
            <person name="Huebert T."/>
            <person name="Sharpe A.G."/>
            <person name="Parkin I.A."/>
        </authorList>
    </citation>
    <scope>NUCLEOTIDE SEQUENCE [LARGE SCALE GENOMIC DNA]</scope>
    <source>
        <strain evidence="2">cv. DH55</strain>
    </source>
</reference>